<comment type="caution">
    <text evidence="2">The sequence shown here is derived from an EMBL/GenBank/DDBJ whole genome shotgun (WGS) entry which is preliminary data.</text>
</comment>
<dbReference type="EMBL" id="BMNZ01000002">
    <property type="protein sequence ID" value="GGM86116.1"/>
    <property type="molecule type" value="Genomic_DNA"/>
</dbReference>
<proteinExistence type="predicted"/>
<evidence type="ECO:0000313" key="2">
    <source>
        <dbReference type="EMBL" id="GGM86116.1"/>
    </source>
</evidence>
<name>A0ABQ2HMC2_9MICO</name>
<dbReference type="Proteomes" id="UP000623461">
    <property type="component" value="Unassembled WGS sequence"/>
</dbReference>
<sequence>MVPRAVVGQVWPLLAFLGVLVAASLTYAVRSGDGVPLELSWGLFLLAGPGVVGSFVLHEGAHVVALRGAPGVTHIAVERTLLRVSVVPVGEMTPSRAAAVALAGPGACVLVGVALWALGVPAAWCWCYLAHGAMLLPFFGDGRTLVRSLARP</sequence>
<feature type="transmembrane region" description="Helical" evidence="1">
    <location>
        <begin position="38"/>
        <end position="57"/>
    </location>
</feature>
<evidence type="ECO:0000256" key="1">
    <source>
        <dbReference type="SAM" id="Phobius"/>
    </source>
</evidence>
<keyword evidence="1" id="KW-0472">Membrane</keyword>
<evidence type="ECO:0008006" key="4">
    <source>
        <dbReference type="Google" id="ProtNLM"/>
    </source>
</evidence>
<evidence type="ECO:0000313" key="3">
    <source>
        <dbReference type="Proteomes" id="UP000623461"/>
    </source>
</evidence>
<accession>A0ABQ2HMC2</accession>
<keyword evidence="1" id="KW-0812">Transmembrane</keyword>
<reference evidence="3" key="1">
    <citation type="journal article" date="2019" name="Int. J. Syst. Evol. Microbiol.">
        <title>The Global Catalogue of Microorganisms (GCM) 10K type strain sequencing project: providing services to taxonomists for standard genome sequencing and annotation.</title>
        <authorList>
            <consortium name="The Broad Institute Genomics Platform"/>
            <consortium name="The Broad Institute Genome Sequencing Center for Infectious Disease"/>
            <person name="Wu L."/>
            <person name="Ma J."/>
        </authorList>
    </citation>
    <scope>NUCLEOTIDE SEQUENCE [LARGE SCALE GENOMIC DNA]</scope>
    <source>
        <strain evidence="3">JCM 1365</strain>
    </source>
</reference>
<feature type="transmembrane region" description="Helical" evidence="1">
    <location>
        <begin position="97"/>
        <end position="117"/>
    </location>
</feature>
<protein>
    <recommendedName>
        <fullName evidence="4">DUF3267 domain-containing protein</fullName>
    </recommendedName>
</protein>
<gene>
    <name evidence="2" type="ORF">GCM10009721_08590</name>
</gene>
<keyword evidence="3" id="KW-1185">Reference proteome</keyword>
<organism evidence="2 3">
    <name type="scientific">Terrabacter tumescens</name>
    <dbReference type="NCBI Taxonomy" id="60443"/>
    <lineage>
        <taxon>Bacteria</taxon>
        <taxon>Bacillati</taxon>
        <taxon>Actinomycetota</taxon>
        <taxon>Actinomycetes</taxon>
        <taxon>Micrococcales</taxon>
        <taxon>Intrasporangiaceae</taxon>
        <taxon>Terrabacter</taxon>
    </lineage>
</organism>
<keyword evidence="1" id="KW-1133">Transmembrane helix</keyword>
<dbReference type="RefSeq" id="WP_156035221.1">
    <property type="nucleotide sequence ID" value="NZ_BMNZ01000002.1"/>
</dbReference>